<feature type="transmembrane region" description="Helical" evidence="2">
    <location>
        <begin position="51"/>
        <end position="71"/>
    </location>
</feature>
<dbReference type="InterPro" id="IPR052173">
    <property type="entry name" value="Beta-lactam_resp_regulator"/>
</dbReference>
<feature type="transmembrane region" description="Helical" evidence="2">
    <location>
        <begin position="106"/>
        <end position="126"/>
    </location>
</feature>
<dbReference type="Gene3D" id="3.30.2010.10">
    <property type="entry name" value="Metalloproteases ('zincins'), catalytic domain"/>
    <property type="match status" value="1"/>
</dbReference>
<reference evidence="4 5" key="1">
    <citation type="submission" date="2019-06" db="EMBL/GenBank/DDBJ databases">
        <authorList>
            <person name="Livingstone P."/>
            <person name="Whitworth D."/>
        </authorList>
    </citation>
    <scope>NUCLEOTIDE SEQUENCE [LARGE SCALE GENOMIC DNA]</scope>
    <source>
        <strain evidence="4 5">AM401</strain>
    </source>
</reference>
<keyword evidence="2" id="KW-1133">Transmembrane helix</keyword>
<keyword evidence="2" id="KW-0812">Transmembrane</keyword>
<proteinExistence type="predicted"/>
<feature type="compositionally biased region" description="Pro residues" evidence="1">
    <location>
        <begin position="371"/>
        <end position="389"/>
    </location>
</feature>
<dbReference type="EMBL" id="VIFM01000001">
    <property type="protein sequence ID" value="TQF17969.1"/>
    <property type="molecule type" value="Genomic_DNA"/>
</dbReference>
<organism evidence="4 5">
    <name type="scientific">Myxococcus llanfairpwllgwyngyllgogerychwyrndrobwllllantysiliogogogochensis</name>
    <dbReference type="NCBI Taxonomy" id="2590453"/>
    <lineage>
        <taxon>Bacteria</taxon>
        <taxon>Pseudomonadati</taxon>
        <taxon>Myxococcota</taxon>
        <taxon>Myxococcia</taxon>
        <taxon>Myxococcales</taxon>
        <taxon>Cystobacterineae</taxon>
        <taxon>Myxococcaceae</taxon>
        <taxon>Myxococcus</taxon>
    </lineage>
</organism>
<keyword evidence="5" id="KW-1185">Reference proteome</keyword>
<dbReference type="Pfam" id="PF05569">
    <property type="entry name" value="Peptidase_M56"/>
    <property type="match status" value="1"/>
</dbReference>
<feature type="region of interest" description="Disordered" evidence="1">
    <location>
        <begin position="370"/>
        <end position="408"/>
    </location>
</feature>
<dbReference type="AlphaFoldDB" id="A0A540X9V8"/>
<evidence type="ECO:0000313" key="4">
    <source>
        <dbReference type="EMBL" id="TQF17969.1"/>
    </source>
</evidence>
<dbReference type="InterPro" id="IPR008756">
    <property type="entry name" value="Peptidase_M56"/>
</dbReference>
<dbReference type="PANTHER" id="PTHR34978:SF3">
    <property type="entry name" value="SLR0241 PROTEIN"/>
    <property type="match status" value="1"/>
</dbReference>
<dbReference type="Proteomes" id="UP000315369">
    <property type="component" value="Unassembled WGS sequence"/>
</dbReference>
<comment type="caution">
    <text evidence="4">The sequence shown here is derived from an EMBL/GenBank/DDBJ whole genome shotgun (WGS) entry which is preliminary data.</text>
</comment>
<protein>
    <submittedName>
        <fullName evidence="4">M56 family metallopeptidase</fullName>
    </submittedName>
</protein>
<dbReference type="PANTHER" id="PTHR34978">
    <property type="entry name" value="POSSIBLE SENSOR-TRANSDUCER PROTEIN BLAR"/>
    <property type="match status" value="1"/>
</dbReference>
<accession>A0A540X9V8</accession>
<evidence type="ECO:0000256" key="1">
    <source>
        <dbReference type="SAM" id="MobiDB-lite"/>
    </source>
</evidence>
<evidence type="ECO:0000313" key="5">
    <source>
        <dbReference type="Proteomes" id="UP000315369"/>
    </source>
</evidence>
<dbReference type="RefSeq" id="WP_141640284.1">
    <property type="nucleotide sequence ID" value="NZ_VIFM01000001.1"/>
</dbReference>
<gene>
    <name evidence="4" type="ORF">FJV41_00010</name>
</gene>
<feature type="domain" description="Peptidase M56" evidence="3">
    <location>
        <begin position="19"/>
        <end position="304"/>
    </location>
</feature>
<name>A0A540X9V8_9BACT</name>
<evidence type="ECO:0000256" key="2">
    <source>
        <dbReference type="SAM" id="Phobius"/>
    </source>
</evidence>
<feature type="transmembrane region" description="Helical" evidence="2">
    <location>
        <begin position="320"/>
        <end position="337"/>
    </location>
</feature>
<keyword evidence="2" id="KW-0472">Membrane</keyword>
<sequence length="408" mass="44022">MGAEWLTDFSWGFSTLECLWRASWQGAPWAALVWGLSHAVPRMPSALRAGLWWLVSLKFVLSLGALSPVQLPLLPTLIPGRVESMGPEENVATPDTMALMGDGVPWRHGGAAVLLVAWGLGIAWQLKGHVRAWSRMRRLRLRAMPLRQPDIEKAISELASAAGLRRVPCLLMSDEMASPLATGLISPVIVLPAQAVRCLDLEAVRMALAHELAHFQRRDLWFGWVPALAESVLFFHPLVRKTAQEYALAREEACDAEALRLTGAAPGDYGQLLLTFGVTRTHGTAAVLGASTHIHTLHRRLSMLEHVDVSTPRRRTSLRVALLLLGLAVLLPVQLVAREQTASPRARSDSAAPEVATPAVVATKVSAAPIPSAPPAAPSLNPAPVPSAPSLPWSPDDALWSPDGPDRC</sequence>
<dbReference type="CDD" id="cd07341">
    <property type="entry name" value="M56_BlaR1_MecR1_like"/>
    <property type="match status" value="1"/>
</dbReference>
<evidence type="ECO:0000259" key="3">
    <source>
        <dbReference type="Pfam" id="PF05569"/>
    </source>
</evidence>
<dbReference type="OrthoDB" id="291597at2"/>